<dbReference type="OrthoDB" id="10680152at2759"/>
<gene>
    <name evidence="1" type="ORF">M408DRAFT_332977</name>
</gene>
<protein>
    <recommendedName>
        <fullName evidence="3">F-box domain-containing protein</fullName>
    </recommendedName>
</protein>
<dbReference type="EMBL" id="KN824359">
    <property type="protein sequence ID" value="KIM22275.1"/>
    <property type="molecule type" value="Genomic_DNA"/>
</dbReference>
<sequence length="164" mass="18790">MENITLDPESSKNIPNKSLQAQRALLLRELEEAERSEEKTPAERDEIHRLKQTYNQLVEVESNIGRRTCRDPFQVLPVELWKDILPPNVDELLTLTLVSSHWFHSLTSMSVLWTNIILDACNGDYLAKAITCLNLSRPVVFHLTILLSPDQWGTVAPLMDPLFE</sequence>
<evidence type="ECO:0008006" key="3">
    <source>
        <dbReference type="Google" id="ProtNLM"/>
    </source>
</evidence>
<keyword evidence="2" id="KW-1185">Reference proteome</keyword>
<name>A0A0C3AC95_SERVB</name>
<reference evidence="1 2" key="1">
    <citation type="submission" date="2014-04" db="EMBL/GenBank/DDBJ databases">
        <authorList>
            <consortium name="DOE Joint Genome Institute"/>
            <person name="Kuo A."/>
            <person name="Zuccaro A."/>
            <person name="Kohler A."/>
            <person name="Nagy L.G."/>
            <person name="Floudas D."/>
            <person name="Copeland A."/>
            <person name="Barry K.W."/>
            <person name="Cichocki N."/>
            <person name="Veneault-Fourrey C."/>
            <person name="LaButti K."/>
            <person name="Lindquist E.A."/>
            <person name="Lipzen A."/>
            <person name="Lundell T."/>
            <person name="Morin E."/>
            <person name="Murat C."/>
            <person name="Sun H."/>
            <person name="Tunlid A."/>
            <person name="Henrissat B."/>
            <person name="Grigoriev I.V."/>
            <person name="Hibbett D.S."/>
            <person name="Martin F."/>
            <person name="Nordberg H.P."/>
            <person name="Cantor M.N."/>
            <person name="Hua S.X."/>
        </authorList>
    </citation>
    <scope>NUCLEOTIDE SEQUENCE [LARGE SCALE GENOMIC DNA]</scope>
    <source>
        <strain evidence="1 2">MAFF 305830</strain>
    </source>
</reference>
<reference evidence="2" key="2">
    <citation type="submission" date="2015-01" db="EMBL/GenBank/DDBJ databases">
        <title>Evolutionary Origins and Diversification of the Mycorrhizal Mutualists.</title>
        <authorList>
            <consortium name="DOE Joint Genome Institute"/>
            <consortium name="Mycorrhizal Genomics Consortium"/>
            <person name="Kohler A."/>
            <person name="Kuo A."/>
            <person name="Nagy L.G."/>
            <person name="Floudas D."/>
            <person name="Copeland A."/>
            <person name="Barry K.W."/>
            <person name="Cichocki N."/>
            <person name="Veneault-Fourrey C."/>
            <person name="LaButti K."/>
            <person name="Lindquist E.A."/>
            <person name="Lipzen A."/>
            <person name="Lundell T."/>
            <person name="Morin E."/>
            <person name="Murat C."/>
            <person name="Riley R."/>
            <person name="Ohm R."/>
            <person name="Sun H."/>
            <person name="Tunlid A."/>
            <person name="Henrissat B."/>
            <person name="Grigoriev I.V."/>
            <person name="Hibbett D.S."/>
            <person name="Martin F."/>
        </authorList>
    </citation>
    <scope>NUCLEOTIDE SEQUENCE [LARGE SCALE GENOMIC DNA]</scope>
    <source>
        <strain evidence="2">MAFF 305830</strain>
    </source>
</reference>
<dbReference type="AlphaFoldDB" id="A0A0C3AC95"/>
<evidence type="ECO:0000313" key="1">
    <source>
        <dbReference type="EMBL" id="KIM22275.1"/>
    </source>
</evidence>
<dbReference type="HOGENOM" id="CLU_1620087_0_0_1"/>
<proteinExistence type="predicted"/>
<organism evidence="1 2">
    <name type="scientific">Serendipita vermifera MAFF 305830</name>
    <dbReference type="NCBI Taxonomy" id="933852"/>
    <lineage>
        <taxon>Eukaryota</taxon>
        <taxon>Fungi</taxon>
        <taxon>Dikarya</taxon>
        <taxon>Basidiomycota</taxon>
        <taxon>Agaricomycotina</taxon>
        <taxon>Agaricomycetes</taxon>
        <taxon>Sebacinales</taxon>
        <taxon>Serendipitaceae</taxon>
        <taxon>Serendipita</taxon>
    </lineage>
</organism>
<dbReference type="Proteomes" id="UP000054097">
    <property type="component" value="Unassembled WGS sequence"/>
</dbReference>
<accession>A0A0C3AC95</accession>
<evidence type="ECO:0000313" key="2">
    <source>
        <dbReference type="Proteomes" id="UP000054097"/>
    </source>
</evidence>